<dbReference type="Gene3D" id="2.40.10.10">
    <property type="entry name" value="Trypsin-like serine proteases"/>
    <property type="match status" value="1"/>
</dbReference>
<dbReference type="EMBL" id="CP121472">
    <property type="protein sequence ID" value="WPL17566.1"/>
    <property type="molecule type" value="Genomic_DNA"/>
</dbReference>
<dbReference type="InterPro" id="IPR018114">
    <property type="entry name" value="TRYPSIN_HIS"/>
</dbReference>
<dbReference type="SMART" id="SM00020">
    <property type="entry name" value="Tryp_SPc"/>
    <property type="match status" value="1"/>
</dbReference>
<dbReference type="PROSITE" id="PS00134">
    <property type="entry name" value="TRYPSIN_HIS"/>
    <property type="match status" value="1"/>
</dbReference>
<dbReference type="Pfam" id="PF13365">
    <property type="entry name" value="Trypsin_2"/>
    <property type="match status" value="1"/>
</dbReference>
<evidence type="ECO:0000313" key="2">
    <source>
        <dbReference type="EMBL" id="WPL17566.1"/>
    </source>
</evidence>
<evidence type="ECO:0000313" key="3">
    <source>
        <dbReference type="Proteomes" id="UP001432180"/>
    </source>
</evidence>
<reference evidence="2 3" key="1">
    <citation type="journal article" date="2023" name="Microorganisms">
        <title>Thiorhodovibrio frisius and Trv. litoralis spp. nov., Two Novel Members from a Clade of Fastidious Purple Sulfur Bacteria That Exhibit Unique Red-Shifted Light-Harvesting Capabilities.</title>
        <authorList>
            <person name="Methner A."/>
            <person name="Kuzyk S.B."/>
            <person name="Petersen J."/>
            <person name="Bauer S."/>
            <person name="Brinkmann H."/>
            <person name="Sichau K."/>
            <person name="Wanner G."/>
            <person name="Wolf J."/>
            <person name="Neumann-Schaal M."/>
            <person name="Henke P."/>
            <person name="Tank M."/>
            <person name="Sproer C."/>
            <person name="Bunk B."/>
            <person name="Overmann J."/>
        </authorList>
    </citation>
    <scope>NUCLEOTIDE SEQUENCE [LARGE SCALE GENOMIC DNA]</scope>
    <source>
        <strain evidence="2 3">DSM 6702</strain>
    </source>
</reference>
<name>A0ABZ0SBU3_9GAMM</name>
<accession>A0ABZ0SBU3</accession>
<proteinExistence type="predicted"/>
<feature type="domain" description="Peptidase S1" evidence="1">
    <location>
        <begin position="36"/>
        <end position="306"/>
    </location>
</feature>
<dbReference type="InterPro" id="IPR009003">
    <property type="entry name" value="Peptidase_S1_PA"/>
</dbReference>
<dbReference type="InterPro" id="IPR001254">
    <property type="entry name" value="Trypsin_dom"/>
</dbReference>
<organism evidence="2 3">
    <name type="scientific">Thiorhodovibrio winogradskyi</name>
    <dbReference type="NCBI Taxonomy" id="77007"/>
    <lineage>
        <taxon>Bacteria</taxon>
        <taxon>Pseudomonadati</taxon>
        <taxon>Pseudomonadota</taxon>
        <taxon>Gammaproteobacteria</taxon>
        <taxon>Chromatiales</taxon>
        <taxon>Chromatiaceae</taxon>
        <taxon>Thiorhodovibrio</taxon>
    </lineage>
</organism>
<keyword evidence="3" id="KW-1185">Reference proteome</keyword>
<sequence>MYERARPGNWRGLRQLMSWPIILGCLLLAASPSKALHQGTADLDGRYPAVVAMGTQNEILCSATKIGARRLLTAAHCVVDTQSGELRPSFEPGGSIVVNQAPVQHQPGSGLIVTVARTLLAPDYKRGLKAFRAYKVRRLTAARESDGPGSALPEMTAEASLQQRLRLRHHFAARYPDVALIELYVDTPEIPTLPVRAVAPAPGDKVILVGYGCTQPGENASRSVRRGWGRTRIIRADAINFYSMAGQKQDGAPSLCPGTSGGPVLQQGRVVGVNCVVYGLNSRAGARSNMAVNLAPLAEWLRSAAGD</sequence>
<dbReference type="PROSITE" id="PS51257">
    <property type="entry name" value="PROKAR_LIPOPROTEIN"/>
    <property type="match status" value="1"/>
</dbReference>
<dbReference type="InterPro" id="IPR043504">
    <property type="entry name" value="Peptidase_S1_PA_chymotrypsin"/>
</dbReference>
<dbReference type="PROSITE" id="PS50240">
    <property type="entry name" value="TRYPSIN_DOM"/>
    <property type="match status" value="1"/>
</dbReference>
<evidence type="ECO:0000259" key="1">
    <source>
        <dbReference type="PROSITE" id="PS50240"/>
    </source>
</evidence>
<dbReference type="SUPFAM" id="SSF50494">
    <property type="entry name" value="Trypsin-like serine proteases"/>
    <property type="match status" value="1"/>
</dbReference>
<gene>
    <name evidence="2" type="ORF">Thiowin_02591</name>
</gene>
<protein>
    <submittedName>
        <fullName evidence="2">V8-like Glu-specific endopeptidase</fullName>
    </submittedName>
</protein>
<dbReference type="Proteomes" id="UP001432180">
    <property type="component" value="Chromosome"/>
</dbReference>